<dbReference type="Gene3D" id="3.40.50.300">
    <property type="entry name" value="P-loop containing nucleotide triphosphate hydrolases"/>
    <property type="match status" value="2"/>
</dbReference>
<dbReference type="EMBL" id="BHZD01000001">
    <property type="protein sequence ID" value="GCD46180.1"/>
    <property type="molecule type" value="Genomic_DNA"/>
</dbReference>
<dbReference type="Proteomes" id="UP000286746">
    <property type="component" value="Unassembled WGS sequence"/>
</dbReference>
<dbReference type="AlphaFoldDB" id="A0A401WA63"/>
<keyword evidence="1" id="KW-0808">Transferase</keyword>
<accession>A0A401WA63</accession>
<proteinExistence type="predicted"/>
<sequence>MTETRSETETETAHLPRLVERARRLAASATPARRRLLGIAGPPGSGKSTLAARLVAGLAGSAVLVPMDGFHLAEAELRRLGRTDRKGAPDTFDAAGYAALLARLRSPAPDTTVYAPAFDRRIEEPVAGSVPVPPDVPLVVTEGNYLLLDGPSWPDARKCLDEVWYVDLDDAERVRRLVDRHARFGKSRAHAERFVRISDEANARLVTAGRERADLVVRFGPDTAPEPYGGA</sequence>
<evidence type="ECO:0000313" key="1">
    <source>
        <dbReference type="EMBL" id="GCD46180.1"/>
    </source>
</evidence>
<dbReference type="SUPFAM" id="SSF52540">
    <property type="entry name" value="P-loop containing nucleoside triphosphate hydrolases"/>
    <property type="match status" value="1"/>
</dbReference>
<gene>
    <name evidence="1" type="primary">frcK</name>
    <name evidence="1" type="ORF">GKJPGBOP_05927</name>
</gene>
<reference evidence="1 2" key="1">
    <citation type="submission" date="2018-11" db="EMBL/GenBank/DDBJ databases">
        <title>Whole genome sequence of Streptomyces paromomycinus NBRC 15454(T).</title>
        <authorList>
            <person name="Komaki H."/>
            <person name="Tamura T."/>
        </authorList>
    </citation>
    <scope>NUCLEOTIDE SEQUENCE [LARGE SCALE GENOMIC DNA]</scope>
    <source>
        <strain evidence="1 2">NBRC 15454</strain>
    </source>
</reference>
<dbReference type="PANTHER" id="PTHR10285">
    <property type="entry name" value="URIDINE KINASE"/>
    <property type="match status" value="1"/>
</dbReference>
<protein>
    <submittedName>
        <fullName evidence="1">Nucleoside/nucleotide kinase family protein</fullName>
    </submittedName>
</protein>
<dbReference type="GO" id="GO:0016301">
    <property type="term" value="F:kinase activity"/>
    <property type="evidence" value="ECO:0007669"/>
    <property type="project" value="UniProtKB-KW"/>
</dbReference>
<dbReference type="InterPro" id="IPR027417">
    <property type="entry name" value="P-loop_NTPase"/>
</dbReference>
<keyword evidence="1" id="KW-0418">Kinase</keyword>
<organism evidence="1 2">
    <name type="scientific">Streptomyces paromomycinus</name>
    <name type="common">Streptomyces rimosus subsp. paromomycinus</name>
    <dbReference type="NCBI Taxonomy" id="92743"/>
    <lineage>
        <taxon>Bacteria</taxon>
        <taxon>Bacillati</taxon>
        <taxon>Actinomycetota</taxon>
        <taxon>Actinomycetes</taxon>
        <taxon>Kitasatosporales</taxon>
        <taxon>Streptomycetaceae</taxon>
        <taxon>Streptomyces</taxon>
    </lineage>
</organism>
<evidence type="ECO:0000313" key="2">
    <source>
        <dbReference type="Proteomes" id="UP000286746"/>
    </source>
</evidence>
<keyword evidence="2" id="KW-1185">Reference proteome</keyword>
<name>A0A401WA63_STREY</name>
<dbReference type="RefSeq" id="WP_125056602.1">
    <property type="nucleotide sequence ID" value="NZ_BHZD01000001.1"/>
</dbReference>
<dbReference type="NCBIfam" id="NF006743">
    <property type="entry name" value="PRK09270.1-2"/>
    <property type="match status" value="1"/>
</dbReference>
<comment type="caution">
    <text evidence="1">The sequence shown here is derived from an EMBL/GenBank/DDBJ whole genome shotgun (WGS) entry which is preliminary data.</text>
</comment>